<dbReference type="Pfam" id="PF17131">
    <property type="entry name" value="LolA_like"/>
    <property type="match status" value="1"/>
</dbReference>
<evidence type="ECO:0000256" key="1">
    <source>
        <dbReference type="ARBA" id="ARBA00022729"/>
    </source>
</evidence>
<dbReference type="PIRSF" id="PIRSF028205">
    <property type="entry name" value="UCP028205"/>
    <property type="match status" value="1"/>
</dbReference>
<accession>A0A084Y2Z6</accession>
<dbReference type="SUPFAM" id="SSF89392">
    <property type="entry name" value="Prokaryotic lipoproteins and lipoprotein localization factors"/>
    <property type="match status" value="1"/>
</dbReference>
<dbReference type="Gene3D" id="2.50.20.10">
    <property type="entry name" value="Lipoprotein localisation LolA/LolB/LppX"/>
    <property type="match status" value="1"/>
</dbReference>
<sequence length="265" mass="29970">MEIMTIRHLGVNTALALLLAAVLASTMPVRAAESVLQAAGDDAEARLIVEKADQVRFPTEGFQVDVSITTTGSGQGSEVRKYRVLSKGNTNSVVMVTEPASERGQILLMKGRDLWVFMPDVSQPIRLSLSQRLTGQVANGDLARANFAADYNPRLLRREKIGNEEYHVLELTGVDRSVTYQRVLYWVRDKDFWPFKAEFYSLSNRLLKTCKYENFKAMEGRKRPTRLVMEDALRGGEQSVLEYGSMKLRDLPDKVFTKDYLKKLD</sequence>
<gene>
    <name evidence="4" type="ORF">CAPSK01_001281</name>
</gene>
<evidence type="ECO:0000313" key="4">
    <source>
        <dbReference type="EMBL" id="KFB69090.1"/>
    </source>
</evidence>
<feature type="domain" description="Uncharacterized protein TP-0789" evidence="3">
    <location>
        <begin position="88"/>
        <end position="263"/>
    </location>
</feature>
<comment type="caution">
    <text evidence="4">The sequence shown here is derived from an EMBL/GenBank/DDBJ whole genome shotgun (WGS) entry which is preliminary data.</text>
</comment>
<dbReference type="InterPro" id="IPR029046">
    <property type="entry name" value="LolA/LolB/LppX"/>
</dbReference>
<dbReference type="AlphaFoldDB" id="A0A084Y2Z6"/>
<dbReference type="InterPro" id="IPR033399">
    <property type="entry name" value="TP_0789-like"/>
</dbReference>
<dbReference type="InterPro" id="IPR011220">
    <property type="entry name" value="UCP028205"/>
</dbReference>
<dbReference type="Proteomes" id="UP000019812">
    <property type="component" value="Unassembled WGS sequence"/>
</dbReference>
<name>A0A084Y2Z6_9PROT</name>
<proteinExistence type="predicted"/>
<dbReference type="EMBL" id="JDSS02000018">
    <property type="protein sequence ID" value="KFB69090.1"/>
    <property type="molecule type" value="Genomic_DNA"/>
</dbReference>
<evidence type="ECO:0000256" key="2">
    <source>
        <dbReference type="SAM" id="SignalP"/>
    </source>
</evidence>
<keyword evidence="4" id="KW-0449">Lipoprotein</keyword>
<feature type="chain" id="PRO_5001785457" evidence="2">
    <location>
        <begin position="32"/>
        <end position="265"/>
    </location>
</feature>
<reference evidence="4 5" key="1">
    <citation type="submission" date="2014-07" db="EMBL/GenBank/DDBJ databases">
        <title>Expanding our view of genomic diversity in Candidatus Accumulibacter clades.</title>
        <authorList>
            <person name="Skennerton C.T."/>
            <person name="Barr J.J."/>
            <person name="Slater F.R."/>
            <person name="Bond P.L."/>
            <person name="Tyson G.W."/>
        </authorList>
    </citation>
    <scope>NUCLEOTIDE SEQUENCE [LARGE SCALE GENOMIC DNA]</scope>
    <source>
        <strain evidence="5">SK-01</strain>
    </source>
</reference>
<dbReference type="STRING" id="1457154.CAPSK01_001281"/>
<evidence type="ECO:0000313" key="5">
    <source>
        <dbReference type="Proteomes" id="UP000019812"/>
    </source>
</evidence>
<organism evidence="4 5">
    <name type="scientific">Candidatus Accumulibacter vicinus</name>
    <dbReference type="NCBI Taxonomy" id="2954382"/>
    <lineage>
        <taxon>Bacteria</taxon>
        <taxon>Pseudomonadati</taxon>
        <taxon>Pseudomonadota</taxon>
        <taxon>Betaproteobacteria</taxon>
        <taxon>Candidatus Accumulibacter</taxon>
    </lineage>
</organism>
<feature type="signal peptide" evidence="2">
    <location>
        <begin position="1"/>
        <end position="31"/>
    </location>
</feature>
<protein>
    <submittedName>
        <fullName evidence="4">Outer membrane lipoprotein-sorting protein</fullName>
    </submittedName>
</protein>
<dbReference type="CDD" id="cd16329">
    <property type="entry name" value="LolA_like"/>
    <property type="match status" value="1"/>
</dbReference>
<evidence type="ECO:0000259" key="3">
    <source>
        <dbReference type="Pfam" id="PF17131"/>
    </source>
</evidence>
<keyword evidence="1 2" id="KW-0732">Signal</keyword>